<dbReference type="EMBL" id="NBII01000007">
    <property type="protein sequence ID" value="PAV17240.1"/>
    <property type="molecule type" value="Genomic_DNA"/>
</dbReference>
<sequence>MSKARPRPRRVTTSDYDADVGTSQMTTEEEDDFFITKRSDSGWKALNKLSQAKRGSVEIDSNDDSDLDDSPRRKKTKKSLFKTGKPKELPDWTREKVIDLLSSGDEDKSVINLDESEEVGATTPERNKERRIGRSPSLTPPIIDPAEKLHARRIVLEHMQATNHMRPRSPEPSFFNESDTDDAEELDPELIAIRTEARQDALQRGKSKEHEIGGIGKVECRVRLHPHPQDSQGKVIIYNFTLGRAESFESLFDEVADQSGIPRNNLIILHNNFKVYPTSTPSTLKIWAEAELDAYEEHVLKIIKEQEGRTQYTSYSSFSQTSNTSDTVPSSSQVDKGAESDSSQGKDNTFKITLRSGSRTITVTVRPTTKCSSIVSTFVKKSNLPPETAKKARIEVDGEKMDPDSEIGDADLEDGDQVDIVGLEH</sequence>
<dbReference type="InterPro" id="IPR029071">
    <property type="entry name" value="Ubiquitin-like_domsf"/>
</dbReference>
<feature type="compositionally biased region" description="Polar residues" evidence="1">
    <location>
        <begin position="328"/>
        <end position="349"/>
    </location>
</feature>
<dbReference type="STRING" id="2282107.A0A286UCD5"/>
<comment type="caution">
    <text evidence="3">The sequence shown here is derived from an EMBL/GenBank/DDBJ whole genome shotgun (WGS) entry which is preliminary data.</text>
</comment>
<organism evidence="3 4">
    <name type="scientific">Pyrrhoderma noxium</name>
    <dbReference type="NCBI Taxonomy" id="2282107"/>
    <lineage>
        <taxon>Eukaryota</taxon>
        <taxon>Fungi</taxon>
        <taxon>Dikarya</taxon>
        <taxon>Basidiomycota</taxon>
        <taxon>Agaricomycotina</taxon>
        <taxon>Agaricomycetes</taxon>
        <taxon>Hymenochaetales</taxon>
        <taxon>Hymenochaetaceae</taxon>
        <taxon>Pyrrhoderma</taxon>
    </lineage>
</organism>
<feature type="region of interest" description="Disordered" evidence="1">
    <location>
        <begin position="109"/>
        <end position="143"/>
    </location>
</feature>
<feature type="region of interest" description="Disordered" evidence="1">
    <location>
        <begin position="313"/>
        <end position="349"/>
    </location>
</feature>
<evidence type="ECO:0000313" key="4">
    <source>
        <dbReference type="Proteomes" id="UP000217199"/>
    </source>
</evidence>
<name>A0A286UCD5_9AGAM</name>
<dbReference type="InParanoid" id="A0A286UCD5"/>
<evidence type="ECO:0000259" key="2">
    <source>
        <dbReference type="Pfam" id="PF11976"/>
    </source>
</evidence>
<dbReference type="Pfam" id="PF11976">
    <property type="entry name" value="Rad60-SLD"/>
    <property type="match status" value="1"/>
</dbReference>
<keyword evidence="4" id="KW-1185">Reference proteome</keyword>
<dbReference type="InterPro" id="IPR022617">
    <property type="entry name" value="Rad60/SUMO-like_dom"/>
</dbReference>
<evidence type="ECO:0000313" key="3">
    <source>
        <dbReference type="EMBL" id="PAV17240.1"/>
    </source>
</evidence>
<feature type="compositionally biased region" description="Acidic residues" evidence="1">
    <location>
        <begin position="404"/>
        <end position="417"/>
    </location>
</feature>
<accession>A0A286UCD5</accession>
<feature type="region of interest" description="Disordered" evidence="1">
    <location>
        <begin position="50"/>
        <end position="88"/>
    </location>
</feature>
<feature type="region of interest" description="Disordered" evidence="1">
    <location>
        <begin position="1"/>
        <end position="33"/>
    </location>
</feature>
<feature type="compositionally biased region" description="Basic and acidic residues" evidence="1">
    <location>
        <begin position="388"/>
        <end position="403"/>
    </location>
</feature>
<feature type="region of interest" description="Disordered" evidence="1">
    <location>
        <begin position="387"/>
        <end position="425"/>
    </location>
</feature>
<dbReference type="CDD" id="cd17080">
    <property type="entry name" value="Ubl_SLD2_Esc2_like"/>
    <property type="match status" value="1"/>
</dbReference>
<gene>
    <name evidence="3" type="ORF">PNOK_0730400</name>
</gene>
<feature type="domain" description="Rad60/SUMO-like" evidence="2">
    <location>
        <begin position="357"/>
        <end position="421"/>
    </location>
</feature>
<dbReference type="Gene3D" id="3.10.20.90">
    <property type="entry name" value="Phosphatidylinositol 3-kinase Catalytic Subunit, Chain A, domain 1"/>
    <property type="match status" value="2"/>
</dbReference>
<dbReference type="Proteomes" id="UP000217199">
    <property type="component" value="Unassembled WGS sequence"/>
</dbReference>
<feature type="compositionally biased region" description="Polar residues" evidence="1">
    <location>
        <begin position="11"/>
        <end position="26"/>
    </location>
</feature>
<evidence type="ECO:0000256" key="1">
    <source>
        <dbReference type="SAM" id="MobiDB-lite"/>
    </source>
</evidence>
<dbReference type="OrthoDB" id="3365399at2759"/>
<dbReference type="SUPFAM" id="SSF54236">
    <property type="entry name" value="Ubiquitin-like"/>
    <property type="match status" value="1"/>
</dbReference>
<protein>
    <recommendedName>
        <fullName evidence="2">Rad60/SUMO-like domain-containing protein</fullName>
    </recommendedName>
</protein>
<proteinExistence type="predicted"/>
<dbReference type="AlphaFoldDB" id="A0A286UCD5"/>
<feature type="compositionally biased region" description="Basic residues" evidence="1">
    <location>
        <begin position="1"/>
        <end position="10"/>
    </location>
</feature>
<reference evidence="3 4" key="1">
    <citation type="journal article" date="2017" name="Mol. Ecol.">
        <title>Comparative and population genomic landscape of Phellinus noxius: A hypervariable fungus causing root rot in trees.</title>
        <authorList>
            <person name="Chung C.L."/>
            <person name="Lee T.J."/>
            <person name="Akiba M."/>
            <person name="Lee H.H."/>
            <person name="Kuo T.H."/>
            <person name="Liu D."/>
            <person name="Ke H.M."/>
            <person name="Yokoi T."/>
            <person name="Roa M.B."/>
            <person name="Lu M.J."/>
            <person name="Chang Y.Y."/>
            <person name="Ann P.J."/>
            <person name="Tsai J.N."/>
            <person name="Chen C.Y."/>
            <person name="Tzean S.S."/>
            <person name="Ota Y."/>
            <person name="Hattori T."/>
            <person name="Sahashi N."/>
            <person name="Liou R.F."/>
            <person name="Kikuchi T."/>
            <person name="Tsai I.J."/>
        </authorList>
    </citation>
    <scope>NUCLEOTIDE SEQUENCE [LARGE SCALE GENOMIC DNA]</scope>
    <source>
        <strain evidence="3 4">FFPRI411160</strain>
    </source>
</reference>
<feature type="compositionally biased region" description="Low complexity" evidence="1">
    <location>
        <begin position="313"/>
        <end position="327"/>
    </location>
</feature>